<dbReference type="Gene3D" id="3.40.50.300">
    <property type="entry name" value="P-loop containing nucleotide triphosphate hydrolases"/>
    <property type="match status" value="1"/>
</dbReference>
<dbReference type="SUPFAM" id="SSF52540">
    <property type="entry name" value="P-loop containing nucleoside triphosphate hydrolases"/>
    <property type="match status" value="1"/>
</dbReference>
<dbReference type="InterPro" id="IPR056808">
    <property type="entry name" value="HTH_AAA"/>
</dbReference>
<dbReference type="InterPro" id="IPR027417">
    <property type="entry name" value="P-loop_NTPase"/>
</dbReference>
<dbReference type="InterPro" id="IPR041664">
    <property type="entry name" value="AAA_16"/>
</dbReference>
<feature type="region of interest" description="Disordered" evidence="1">
    <location>
        <begin position="59"/>
        <end position="97"/>
    </location>
</feature>
<dbReference type="Proteomes" id="UP000183809">
    <property type="component" value="Unassembled WGS sequence"/>
</dbReference>
<evidence type="ECO:0000259" key="2">
    <source>
        <dbReference type="Pfam" id="PF13191"/>
    </source>
</evidence>
<gene>
    <name evidence="4" type="ORF">BKCO1_4100093</name>
</gene>
<comment type="caution">
    <text evidence="4">The sequence shown here is derived from an EMBL/GenBank/DDBJ whole genome shotgun (WGS) entry which is preliminary data.</text>
</comment>
<dbReference type="OrthoDB" id="511599at2759"/>
<dbReference type="Pfam" id="PF24913">
    <property type="entry name" value="WHD_AAA_fung"/>
    <property type="match status" value="1"/>
</dbReference>
<evidence type="ECO:0000256" key="1">
    <source>
        <dbReference type="SAM" id="MobiDB-lite"/>
    </source>
</evidence>
<feature type="domain" description="AAA protein C-terminal winged helix" evidence="3">
    <location>
        <begin position="417"/>
        <end position="536"/>
    </location>
</feature>
<keyword evidence="5" id="KW-1185">Reference proteome</keyword>
<proteinExistence type="predicted"/>
<evidence type="ECO:0000313" key="5">
    <source>
        <dbReference type="Proteomes" id="UP000183809"/>
    </source>
</evidence>
<protein>
    <submittedName>
        <fullName evidence="4">Atpase domain prokaryote protein</fullName>
    </submittedName>
</protein>
<dbReference type="GeneID" id="31016121"/>
<evidence type="ECO:0000313" key="4">
    <source>
        <dbReference type="EMBL" id="OJD32099.1"/>
    </source>
</evidence>
<reference evidence="4 5" key="1">
    <citation type="submission" date="2016-10" db="EMBL/GenBank/DDBJ databases">
        <title>Proteomics and genomics reveal pathogen-plant mechanisms compatible with a hemibiotrophic lifestyle of Diplodia corticola.</title>
        <authorList>
            <person name="Fernandes I."/>
            <person name="De Jonge R."/>
            <person name="Van De Peer Y."/>
            <person name="Devreese B."/>
            <person name="Alves A."/>
            <person name="Esteves A.C."/>
        </authorList>
    </citation>
    <scope>NUCLEOTIDE SEQUENCE [LARGE SCALE GENOMIC DNA]</scope>
    <source>
        <strain evidence="4 5">CBS 112549</strain>
    </source>
</reference>
<dbReference type="RefSeq" id="XP_020128359.1">
    <property type="nucleotide sequence ID" value="XM_020275860.1"/>
</dbReference>
<sequence>MYGCAAPALRLRRLQPALPRLQRSARSTLASRRHTAYTAAQLARAPVAAPQFQHHARRLISGGSPAPQPGQPDPTEAGPDDSDRQKKSHSGQAHGANDYRETAFKMFESAMTTFASVAVLGFVGYSYTRYYKHMVLAKMDNAFNPGDPVLDLARGRPPRREEAEDGSWIVREEQAKFDSIMRGEDKGRYHLLIGEKGTGKTSMLIEAMSKIDGDGVAMFEAHADPEIFRIRLGKALDFEFHEDNIGSLFSIRGPRDASALLDVERAFNKLEKVAIRRRDKLGRPLILVINSVHLIRDDDEGKDLLELLQQRAEQWAAASLVTVILNSDDYWVYERLKQYATRMEVTPVRDLDKQKALSALKHYRWKWHGETPNDQLLETIYDKIGGRLSFLSRVAKSRDMISLCDKICEAEKTWFLNQCWVLGMEMDDDVMDQQKYASAAMVLAKALVDQEREMDETYDPEKGHILPQIPLHKAREIMTRADFIQSYDHINVFTIDSKAMVRADSVPMQRAFREICSQPGFDKFLEKTLERIGDIESLGRTRELTIKDLWEGGKYKVTTRNAKGYVEKETTFETLPGLKDVDDDDDN</sequence>
<dbReference type="PANTHER" id="PTHR36168">
    <property type="entry name" value="CHROMOSOME 1, WHOLE GENOME SHOTGUN SEQUENCE"/>
    <property type="match status" value="1"/>
</dbReference>
<dbReference type="Pfam" id="PF13191">
    <property type="entry name" value="AAA_16"/>
    <property type="match status" value="1"/>
</dbReference>
<evidence type="ECO:0000259" key="3">
    <source>
        <dbReference type="Pfam" id="PF24913"/>
    </source>
</evidence>
<accession>A0A1J9RHR9</accession>
<dbReference type="STRING" id="236234.A0A1J9RHR9"/>
<name>A0A1J9RHR9_9PEZI</name>
<dbReference type="PANTHER" id="PTHR36168:SF1">
    <property type="entry name" value="ORC1-LIKE AAA ATPASE DOMAIN-CONTAINING PROTEIN"/>
    <property type="match status" value="1"/>
</dbReference>
<organism evidence="4 5">
    <name type="scientific">Diplodia corticola</name>
    <dbReference type="NCBI Taxonomy" id="236234"/>
    <lineage>
        <taxon>Eukaryota</taxon>
        <taxon>Fungi</taxon>
        <taxon>Dikarya</taxon>
        <taxon>Ascomycota</taxon>
        <taxon>Pezizomycotina</taxon>
        <taxon>Dothideomycetes</taxon>
        <taxon>Dothideomycetes incertae sedis</taxon>
        <taxon>Botryosphaeriales</taxon>
        <taxon>Botryosphaeriaceae</taxon>
        <taxon>Diplodia</taxon>
    </lineage>
</organism>
<dbReference type="EMBL" id="MNUE01000041">
    <property type="protein sequence ID" value="OJD32099.1"/>
    <property type="molecule type" value="Genomic_DNA"/>
</dbReference>
<feature type="domain" description="Orc1-like AAA ATPase" evidence="2">
    <location>
        <begin position="177"/>
        <end position="321"/>
    </location>
</feature>
<dbReference type="AlphaFoldDB" id="A0A1J9RHR9"/>